<protein>
    <submittedName>
        <fullName evidence="3">Cytochrome P450</fullName>
    </submittedName>
</protein>
<dbReference type="Gene3D" id="1.10.630.10">
    <property type="entry name" value="Cytochrome P450"/>
    <property type="match status" value="1"/>
</dbReference>
<dbReference type="GO" id="GO:0016705">
    <property type="term" value="F:oxidoreductase activity, acting on paired donors, with incorporation or reduction of molecular oxygen"/>
    <property type="evidence" value="ECO:0007669"/>
    <property type="project" value="InterPro"/>
</dbReference>
<keyword evidence="2" id="KW-1185">Reference proteome</keyword>
<dbReference type="GO" id="GO:0005506">
    <property type="term" value="F:iron ion binding"/>
    <property type="evidence" value="ECO:0007669"/>
    <property type="project" value="InterPro"/>
</dbReference>
<keyword evidence="1" id="KW-0503">Monooxygenase</keyword>
<evidence type="ECO:0000256" key="1">
    <source>
        <dbReference type="ARBA" id="ARBA00023033"/>
    </source>
</evidence>
<dbReference type="GO" id="GO:0020037">
    <property type="term" value="F:heme binding"/>
    <property type="evidence" value="ECO:0007669"/>
    <property type="project" value="InterPro"/>
</dbReference>
<evidence type="ECO:0000313" key="3">
    <source>
        <dbReference type="WBParaSite" id="PDA_v2.g21167.t1"/>
    </source>
</evidence>
<dbReference type="WBParaSite" id="PDA_v2.g21167.t1">
    <property type="protein sequence ID" value="PDA_v2.g21167.t1"/>
    <property type="gene ID" value="PDA_v2.g21167"/>
</dbReference>
<keyword evidence="1" id="KW-0560">Oxidoreductase</keyword>
<proteinExistence type="predicted"/>
<sequence>MVKESLRANFLTVKRGDEWRRIRHRCTPAFTSAKMKKLLPSMNFCAKELCGFLETFAENGKEVPLKE</sequence>
<evidence type="ECO:0000313" key="2">
    <source>
        <dbReference type="Proteomes" id="UP000887578"/>
    </source>
</evidence>
<dbReference type="GO" id="GO:0004497">
    <property type="term" value="F:monooxygenase activity"/>
    <property type="evidence" value="ECO:0007669"/>
    <property type="project" value="UniProtKB-KW"/>
</dbReference>
<name>A0A914PSN4_9BILA</name>
<dbReference type="AlphaFoldDB" id="A0A914PSN4"/>
<accession>A0A914PSN4</accession>
<organism evidence="2 3">
    <name type="scientific">Panagrolaimus davidi</name>
    <dbReference type="NCBI Taxonomy" id="227884"/>
    <lineage>
        <taxon>Eukaryota</taxon>
        <taxon>Metazoa</taxon>
        <taxon>Ecdysozoa</taxon>
        <taxon>Nematoda</taxon>
        <taxon>Chromadorea</taxon>
        <taxon>Rhabditida</taxon>
        <taxon>Tylenchina</taxon>
        <taxon>Panagrolaimomorpha</taxon>
        <taxon>Panagrolaimoidea</taxon>
        <taxon>Panagrolaimidae</taxon>
        <taxon>Panagrolaimus</taxon>
    </lineage>
</organism>
<reference evidence="3" key="1">
    <citation type="submission" date="2022-11" db="UniProtKB">
        <authorList>
            <consortium name="WormBaseParasite"/>
        </authorList>
    </citation>
    <scope>IDENTIFICATION</scope>
</reference>
<dbReference type="SUPFAM" id="SSF48264">
    <property type="entry name" value="Cytochrome P450"/>
    <property type="match status" value="1"/>
</dbReference>
<dbReference type="InterPro" id="IPR036396">
    <property type="entry name" value="Cyt_P450_sf"/>
</dbReference>
<dbReference type="Proteomes" id="UP000887578">
    <property type="component" value="Unplaced"/>
</dbReference>